<keyword evidence="4" id="KW-1185">Reference proteome</keyword>
<dbReference type="GO" id="GO:0005634">
    <property type="term" value="C:nucleus"/>
    <property type="evidence" value="ECO:0007669"/>
    <property type="project" value="TreeGrafter"/>
</dbReference>
<dbReference type="EMBL" id="JARQWQ010000085">
    <property type="protein sequence ID" value="KAK2552586.1"/>
    <property type="molecule type" value="Genomic_DNA"/>
</dbReference>
<organism evidence="3 4">
    <name type="scientific">Acropora cervicornis</name>
    <name type="common">Staghorn coral</name>
    <dbReference type="NCBI Taxonomy" id="6130"/>
    <lineage>
        <taxon>Eukaryota</taxon>
        <taxon>Metazoa</taxon>
        <taxon>Cnidaria</taxon>
        <taxon>Anthozoa</taxon>
        <taxon>Hexacorallia</taxon>
        <taxon>Scleractinia</taxon>
        <taxon>Astrocoeniina</taxon>
        <taxon>Acroporidae</taxon>
        <taxon>Acropora</taxon>
    </lineage>
</organism>
<feature type="compositionally biased region" description="Polar residues" evidence="1">
    <location>
        <begin position="565"/>
        <end position="582"/>
    </location>
</feature>
<evidence type="ECO:0000256" key="1">
    <source>
        <dbReference type="SAM" id="MobiDB-lite"/>
    </source>
</evidence>
<reference evidence="3" key="1">
    <citation type="journal article" date="2023" name="G3 (Bethesda)">
        <title>Whole genome assembly and annotation of the endangered Caribbean coral Acropora cervicornis.</title>
        <authorList>
            <person name="Selwyn J.D."/>
            <person name="Vollmer S.V."/>
        </authorList>
    </citation>
    <scope>NUCLEOTIDE SEQUENCE</scope>
    <source>
        <strain evidence="3">K2</strain>
    </source>
</reference>
<dbReference type="GO" id="GO:0006357">
    <property type="term" value="P:regulation of transcription by RNA polymerase II"/>
    <property type="evidence" value="ECO:0007669"/>
    <property type="project" value="InterPro"/>
</dbReference>
<feature type="domain" description="Winged helix Storkhead-box1" evidence="2">
    <location>
        <begin position="133"/>
        <end position="208"/>
    </location>
</feature>
<name>A0AAD9UWK2_ACRCE</name>
<feature type="compositionally biased region" description="Basic and acidic residues" evidence="1">
    <location>
        <begin position="266"/>
        <end position="292"/>
    </location>
</feature>
<feature type="compositionally biased region" description="Polar residues" evidence="1">
    <location>
        <begin position="693"/>
        <end position="703"/>
    </location>
</feature>
<protein>
    <submittedName>
        <fullName evidence="3">Storkhead-box protein 1</fullName>
    </submittedName>
</protein>
<dbReference type="PANTHER" id="PTHR22437">
    <property type="entry name" value="WINGED HELIX DOMAIN-CONTAINING PROTEIN"/>
    <property type="match status" value="1"/>
</dbReference>
<dbReference type="GO" id="GO:0000977">
    <property type="term" value="F:RNA polymerase II transcription regulatory region sequence-specific DNA binding"/>
    <property type="evidence" value="ECO:0007669"/>
    <property type="project" value="TreeGrafter"/>
</dbReference>
<feature type="compositionally biased region" description="Low complexity" evidence="1">
    <location>
        <begin position="296"/>
        <end position="307"/>
    </location>
</feature>
<sequence>MTSNSRSTRDRAPKNSIVLSNVLSLIFRPTSTVVKVDRVRDDEHLEDSKPSHQLNGPELFDAFKEANRSTLLTRLTESLEEIRLKGWIFPFTLLIKGPHEDIEVIKEAWRRHFLRSPRHFIIKDIGVVSSVTMEVIQQAPFLPLTKSLLETISALNNSQLTATKQSIAEHLAKTYQYVHVPKLNVIHDCLGILIKEERIHHTDNGYFVTPKEDGGVHESKDDKCEASSNVTAAKSEKAKKNTKRKEAQKEKTKDKDKVSENIGGEKVSKSVEHKMETKEKEEKLQRTEEESNKTPSETASESGTSEGSVKKPKKPRVGMLDRITCFVKGKSFPSSEFEITKQEPTITTPTPPSTPQSILSQVTTYQGTSSQVTPPRSIPSQVTAPLSIPSQVTAPIAVHDDSANSTIPKAQFRTQRFSSAPVERPHPIDLSNTKNVEGFGKEEIKSRQLNPRQLHRSKSFVTAERRPAPPERVMRSNSFAAPSTKTLVVKGTMTESATGHLDGRMRIHNGNIVRNSPARHTIHVSRPRSCNVGIVRPLSTNQERPVPRNASVKNNKAGEKGGSLSPPSTRDPQTLRNIPHGNSKTKGRTHFSVVRSRSFTDPRMMKLANRQISHRTAIAGPHFESPLQQLLATKTRGYLSPPNSGARVTIQPKGRHFVPGKRSTAPPKKAPPSNLVRKPHPVSPRASAERQAPSISKNGSDCSSPVCYDTSLINTRVENCACGMNTSNSTRPLAPIFLQNNHYKHMSLHSDADSSEHIFIEEMTSTDSEMTLAEGVYTKSETGGESNPLGFYKQAANKEGINDSLTFIGII</sequence>
<dbReference type="Proteomes" id="UP001249851">
    <property type="component" value="Unassembled WGS sequence"/>
</dbReference>
<dbReference type="AlphaFoldDB" id="A0AAD9UWK2"/>
<feature type="compositionally biased region" description="Basic and acidic residues" evidence="1">
    <location>
        <begin position="234"/>
        <end position="259"/>
    </location>
</feature>
<evidence type="ECO:0000313" key="4">
    <source>
        <dbReference type="Proteomes" id="UP001249851"/>
    </source>
</evidence>
<comment type="caution">
    <text evidence="3">The sequence shown here is derived from an EMBL/GenBank/DDBJ whole genome shotgun (WGS) entry which is preliminary data.</text>
</comment>
<feature type="region of interest" description="Disordered" evidence="1">
    <location>
        <begin position="536"/>
        <end position="587"/>
    </location>
</feature>
<evidence type="ECO:0000259" key="2">
    <source>
        <dbReference type="Pfam" id="PF10264"/>
    </source>
</evidence>
<dbReference type="Pfam" id="PF10264">
    <property type="entry name" value="WHD_Storkhead"/>
    <property type="match status" value="1"/>
</dbReference>
<dbReference type="PANTHER" id="PTHR22437:SF0">
    <property type="entry name" value="FI21431P1"/>
    <property type="match status" value="1"/>
</dbReference>
<feature type="region of interest" description="Disordered" evidence="1">
    <location>
        <begin position="205"/>
        <end position="316"/>
    </location>
</feature>
<dbReference type="InterPro" id="IPR040126">
    <property type="entry name" value="STOX1/2"/>
</dbReference>
<accession>A0AAD9UWK2</accession>
<evidence type="ECO:0000313" key="3">
    <source>
        <dbReference type="EMBL" id="KAK2552586.1"/>
    </source>
</evidence>
<feature type="compositionally biased region" description="Basic and acidic residues" evidence="1">
    <location>
        <begin position="210"/>
        <end position="225"/>
    </location>
</feature>
<dbReference type="GO" id="GO:0005737">
    <property type="term" value="C:cytoplasm"/>
    <property type="evidence" value="ECO:0007669"/>
    <property type="project" value="TreeGrafter"/>
</dbReference>
<gene>
    <name evidence="3" type="ORF">P5673_026236</name>
</gene>
<reference evidence="3" key="2">
    <citation type="journal article" date="2023" name="Science">
        <title>Genomic signatures of disease resistance in endangered staghorn corals.</title>
        <authorList>
            <person name="Vollmer S.V."/>
            <person name="Selwyn J.D."/>
            <person name="Despard B.A."/>
            <person name="Roesel C.L."/>
        </authorList>
    </citation>
    <scope>NUCLEOTIDE SEQUENCE</scope>
    <source>
        <strain evidence="3">K2</strain>
    </source>
</reference>
<proteinExistence type="predicted"/>
<feature type="region of interest" description="Disordered" evidence="1">
    <location>
        <begin position="638"/>
        <end position="703"/>
    </location>
</feature>
<dbReference type="InterPro" id="IPR019391">
    <property type="entry name" value="Storkhead-box_WHD"/>
</dbReference>